<evidence type="ECO:0000256" key="2">
    <source>
        <dbReference type="SAM" id="Phobius"/>
    </source>
</evidence>
<protein>
    <submittedName>
        <fullName evidence="3">Uncharacterized protein</fullName>
    </submittedName>
</protein>
<evidence type="ECO:0000313" key="4">
    <source>
        <dbReference type="Proteomes" id="UP000228547"/>
    </source>
</evidence>
<dbReference type="AlphaFoldDB" id="A0A2J0MGR5"/>
<dbReference type="Proteomes" id="UP000228547">
    <property type="component" value="Unassembled WGS sequence"/>
</dbReference>
<keyword evidence="2" id="KW-0812">Transmembrane</keyword>
<dbReference type="EMBL" id="PFOY01000001">
    <property type="protein sequence ID" value="PIZ87779.1"/>
    <property type="molecule type" value="Genomic_DNA"/>
</dbReference>
<gene>
    <name evidence="3" type="ORF">COX93_00030</name>
</gene>
<comment type="caution">
    <text evidence="3">The sequence shown here is derived from an EMBL/GenBank/DDBJ whole genome shotgun (WGS) entry which is preliminary data.</text>
</comment>
<evidence type="ECO:0000256" key="1">
    <source>
        <dbReference type="SAM" id="MobiDB-lite"/>
    </source>
</evidence>
<organism evidence="3 4">
    <name type="scientific">Candidatus Nomurabacteria bacterium CG_4_10_14_0_2_um_filter_30_12</name>
    <dbReference type="NCBI Taxonomy" id="1974727"/>
    <lineage>
        <taxon>Bacteria</taxon>
        <taxon>Candidatus Nomuraibacteriota</taxon>
    </lineage>
</organism>
<feature type="compositionally biased region" description="Polar residues" evidence="1">
    <location>
        <begin position="1"/>
        <end position="10"/>
    </location>
</feature>
<reference evidence="4" key="1">
    <citation type="submission" date="2017-09" db="EMBL/GenBank/DDBJ databases">
        <title>Depth-based differentiation of microbial function through sediment-hosted aquifers and enrichment of novel symbionts in the deep terrestrial subsurface.</title>
        <authorList>
            <person name="Probst A.J."/>
            <person name="Ladd B."/>
            <person name="Jarett J.K."/>
            <person name="Geller-Mcgrath D.E."/>
            <person name="Sieber C.M.K."/>
            <person name="Emerson J.B."/>
            <person name="Anantharaman K."/>
            <person name="Thomas B.C."/>
            <person name="Malmstrom R."/>
            <person name="Stieglmeier M."/>
            <person name="Klingl A."/>
            <person name="Woyke T."/>
            <person name="Ryan C.M."/>
            <person name="Banfield J.F."/>
        </authorList>
    </citation>
    <scope>NUCLEOTIDE SEQUENCE [LARGE SCALE GENOMIC DNA]</scope>
</reference>
<keyword evidence="2" id="KW-0472">Membrane</keyword>
<sequence>MTQTNSSQKASPFVEISNEKPDLRKKEPPLLSVQVTNPVTYLKSWWKKVMGNEGVDFHFKIKPLTAIAMTIIIATIGFGVGKISFTPQKPFIKYVPTVITAPTPTPNPWRETAFSGTLRFSSTENRFYLLTTSSEAVNLDVLESVDFKKFIGRRIFATGKYNSDTRTLIVSDAADLELLPKQVEVVPVSIPAIPTATPMTQPVEEKVLPTPEIDSNSAI</sequence>
<name>A0A2J0MGR5_9BACT</name>
<keyword evidence="2" id="KW-1133">Transmembrane helix</keyword>
<accession>A0A2J0MGR5</accession>
<feature type="region of interest" description="Disordered" evidence="1">
    <location>
        <begin position="1"/>
        <end position="22"/>
    </location>
</feature>
<proteinExistence type="predicted"/>
<feature type="transmembrane region" description="Helical" evidence="2">
    <location>
        <begin position="64"/>
        <end position="85"/>
    </location>
</feature>
<evidence type="ECO:0000313" key="3">
    <source>
        <dbReference type="EMBL" id="PIZ87779.1"/>
    </source>
</evidence>